<gene>
    <name evidence="2" type="ORF">D7Z54_20875</name>
</gene>
<comment type="caution">
    <text evidence="2">The sequence shown here is derived from an EMBL/GenBank/DDBJ whole genome shotgun (WGS) entry which is preliminary data.</text>
</comment>
<organism evidence="2 3">
    <name type="scientific">Salibacterium salarium</name>
    <dbReference type="NCBI Taxonomy" id="284579"/>
    <lineage>
        <taxon>Bacteria</taxon>
        <taxon>Bacillati</taxon>
        <taxon>Bacillota</taxon>
        <taxon>Bacilli</taxon>
        <taxon>Bacillales</taxon>
        <taxon>Bacillaceae</taxon>
    </lineage>
</organism>
<dbReference type="OrthoDB" id="2942001at2"/>
<dbReference type="Proteomes" id="UP000275076">
    <property type="component" value="Unassembled WGS sequence"/>
</dbReference>
<sequence length="73" mass="8377">MGKKDKQKSNMSNSEKRWRIVDAIFSNGFFGMFYDSETARKENDSKKFNQMMVGALIGVIISVIVFGPIIYFN</sequence>
<evidence type="ECO:0000313" key="3">
    <source>
        <dbReference type="Proteomes" id="UP000275076"/>
    </source>
</evidence>
<dbReference type="EMBL" id="RBVX01000024">
    <property type="protein sequence ID" value="RSL31491.1"/>
    <property type="molecule type" value="Genomic_DNA"/>
</dbReference>
<protein>
    <submittedName>
        <fullName evidence="2">Uncharacterized protein</fullName>
    </submittedName>
</protein>
<keyword evidence="1" id="KW-1133">Transmembrane helix</keyword>
<proteinExistence type="predicted"/>
<evidence type="ECO:0000256" key="1">
    <source>
        <dbReference type="SAM" id="Phobius"/>
    </source>
</evidence>
<keyword evidence="1" id="KW-0472">Membrane</keyword>
<keyword evidence="1" id="KW-0812">Transmembrane</keyword>
<evidence type="ECO:0000313" key="2">
    <source>
        <dbReference type="EMBL" id="RSL31491.1"/>
    </source>
</evidence>
<name>A0A428MZA9_9BACI</name>
<dbReference type="RefSeq" id="WP_125558636.1">
    <property type="nucleotide sequence ID" value="NZ_RBVX01000024.1"/>
</dbReference>
<feature type="transmembrane region" description="Helical" evidence="1">
    <location>
        <begin position="51"/>
        <end position="72"/>
    </location>
</feature>
<reference evidence="2 3" key="1">
    <citation type="submission" date="2018-10" db="EMBL/GenBank/DDBJ databases">
        <title>Draft genome sequence of Bacillus salarius IM0101, isolated from a hypersaline soil in Inner Mongolia, China.</title>
        <authorList>
            <person name="Yamprayoonswat W."/>
            <person name="Boonvisut S."/>
            <person name="Jumpathong W."/>
            <person name="Sittihan S."/>
            <person name="Ruangsuj P."/>
            <person name="Wanthongcharoen S."/>
            <person name="Thongpramul N."/>
            <person name="Pimmason S."/>
            <person name="Yu B."/>
            <person name="Yasawong M."/>
        </authorList>
    </citation>
    <scope>NUCLEOTIDE SEQUENCE [LARGE SCALE GENOMIC DNA]</scope>
    <source>
        <strain evidence="2 3">IM0101</strain>
    </source>
</reference>
<accession>A0A428MZA9</accession>
<dbReference type="AlphaFoldDB" id="A0A428MZA9"/>
<keyword evidence="3" id="KW-1185">Reference proteome</keyword>